<sequence length="356" mass="37654">MNELPEIASAGLDRRTVLLGAAAGAGALVLGAGATTQAMAAVTQPQVAAAAFVKGADISWAPQMEAHGYTWKNSSGQAQDLLTILKGYGINAIRLRTFVNPSGSATDGHCSITEVAALAKRVKAAGMSIMLDYMFGDTWNSVGVQNPPAAWKNMSYSQMLSAMNSYVGQTMNVMKSNDVLPTWVQIGNEINSGICRPVGSVSNGAQMTGLLNAAYNQVKQVSPSTTVCIHLAQPQKWDSMATFFSRYSGNGGKWDMSVFSSYGSADLASGIVGNMKKISSQYGKPFMQTEFGGKVSKVSASKASLVAYLGALKSNGGQGLFYWEPEGYSPFTGYDMVAWDSATRKPTAIMDGFKQA</sequence>
<dbReference type="PANTHER" id="PTHR34983:SF1">
    <property type="entry name" value="ARABINOGALACTAN ENDO-BETA-1,4-GALACTANASE A"/>
    <property type="match status" value="1"/>
</dbReference>
<protein>
    <recommendedName>
        <fullName evidence="3 6">Arabinogalactan endo-beta-1,4-galactanase</fullName>
        <ecNumber evidence="3 6">3.2.1.89</ecNumber>
    </recommendedName>
</protein>
<dbReference type="Proteomes" id="UP000215199">
    <property type="component" value="Unassembled WGS sequence"/>
</dbReference>
<evidence type="ECO:0000313" key="7">
    <source>
        <dbReference type="EMBL" id="OXM59774.1"/>
    </source>
</evidence>
<evidence type="ECO:0000256" key="2">
    <source>
        <dbReference type="ARBA" id="ARBA00010687"/>
    </source>
</evidence>
<dbReference type="Gene3D" id="3.20.20.80">
    <property type="entry name" value="Glycosidases"/>
    <property type="match status" value="1"/>
</dbReference>
<dbReference type="GO" id="GO:0045490">
    <property type="term" value="P:pectin catabolic process"/>
    <property type="evidence" value="ECO:0007669"/>
    <property type="project" value="TreeGrafter"/>
</dbReference>
<comment type="catalytic activity">
    <reaction evidence="1 6">
        <text>The enzyme specifically hydrolyzes (1-&gt;4)-beta-D-galactosidic linkages in type I arabinogalactans.</text>
        <dbReference type="EC" id="3.2.1.89"/>
    </reaction>
</comment>
<dbReference type="OrthoDB" id="3981930at2"/>
<dbReference type="PANTHER" id="PTHR34983">
    <property type="entry name" value="ARABINOGALACTAN ENDO-BETA-1,4-GALACTANASE A"/>
    <property type="match status" value="1"/>
</dbReference>
<keyword evidence="4 6" id="KW-0378">Hydrolase</keyword>
<dbReference type="AlphaFoldDB" id="A0A229SLX4"/>
<evidence type="ECO:0000256" key="1">
    <source>
        <dbReference type="ARBA" id="ARBA00001695"/>
    </source>
</evidence>
<comment type="similarity">
    <text evidence="2 6">Belongs to the glycosyl hydrolase 53 family.</text>
</comment>
<dbReference type="GO" id="GO:0015926">
    <property type="term" value="F:glucosidase activity"/>
    <property type="evidence" value="ECO:0007669"/>
    <property type="project" value="InterPro"/>
</dbReference>
<dbReference type="EC" id="3.2.1.89" evidence="3 6"/>
<dbReference type="GO" id="GO:0031218">
    <property type="term" value="F:arabinogalactan endo-1,4-beta-galactosidase activity"/>
    <property type="evidence" value="ECO:0007669"/>
    <property type="project" value="UniProtKB-EC"/>
</dbReference>
<dbReference type="InterPro" id="IPR006311">
    <property type="entry name" value="TAT_signal"/>
</dbReference>
<evidence type="ECO:0000313" key="8">
    <source>
        <dbReference type="Proteomes" id="UP000215199"/>
    </source>
</evidence>
<evidence type="ECO:0000256" key="5">
    <source>
        <dbReference type="ARBA" id="ARBA00023295"/>
    </source>
</evidence>
<reference evidence="8" key="1">
    <citation type="submission" date="2017-07" db="EMBL/GenBank/DDBJ databases">
        <title>Comparative genome mining reveals phylogenetic distribution patterns of secondary metabolites in Amycolatopsis.</title>
        <authorList>
            <person name="Adamek M."/>
            <person name="Alanjary M."/>
            <person name="Sales-Ortells H."/>
            <person name="Goodfellow M."/>
            <person name="Bull A.T."/>
            <person name="Kalinowski J."/>
            <person name="Ziemert N."/>
        </authorList>
    </citation>
    <scope>NUCLEOTIDE SEQUENCE [LARGE SCALE GENOMIC DNA]</scope>
    <source>
        <strain evidence="8">H5</strain>
    </source>
</reference>
<dbReference type="Pfam" id="PF07745">
    <property type="entry name" value="Glyco_hydro_53"/>
    <property type="match status" value="1"/>
</dbReference>
<gene>
    <name evidence="7" type="ORF">CF165_45750</name>
</gene>
<dbReference type="PROSITE" id="PS51318">
    <property type="entry name" value="TAT"/>
    <property type="match status" value="1"/>
</dbReference>
<evidence type="ECO:0000256" key="3">
    <source>
        <dbReference type="ARBA" id="ARBA00012556"/>
    </source>
</evidence>
<keyword evidence="5 6" id="KW-0326">Glycosidase</keyword>
<name>A0A229SLX4_9PSEU</name>
<accession>A0A229SLX4</accession>
<dbReference type="SUPFAM" id="SSF51445">
    <property type="entry name" value="(Trans)glycosidases"/>
    <property type="match status" value="1"/>
</dbReference>
<dbReference type="InterPro" id="IPR011683">
    <property type="entry name" value="Glyco_hydro_53"/>
</dbReference>
<comment type="caution">
    <text evidence="7">The sequence shown here is derived from an EMBL/GenBank/DDBJ whole genome shotgun (WGS) entry which is preliminary data.</text>
</comment>
<proteinExistence type="inferred from homology"/>
<organism evidence="7 8">
    <name type="scientific">Amycolatopsis vastitatis</name>
    <dbReference type="NCBI Taxonomy" id="1905142"/>
    <lineage>
        <taxon>Bacteria</taxon>
        <taxon>Bacillati</taxon>
        <taxon>Actinomycetota</taxon>
        <taxon>Actinomycetes</taxon>
        <taxon>Pseudonocardiales</taxon>
        <taxon>Pseudonocardiaceae</taxon>
        <taxon>Amycolatopsis</taxon>
    </lineage>
</organism>
<dbReference type="RefSeq" id="WP_093953889.1">
    <property type="nucleotide sequence ID" value="NZ_NMUL01000070.1"/>
</dbReference>
<evidence type="ECO:0000256" key="4">
    <source>
        <dbReference type="ARBA" id="ARBA00022801"/>
    </source>
</evidence>
<dbReference type="EMBL" id="NMUL01000070">
    <property type="protein sequence ID" value="OXM59774.1"/>
    <property type="molecule type" value="Genomic_DNA"/>
</dbReference>
<evidence type="ECO:0000256" key="6">
    <source>
        <dbReference type="RuleBase" id="RU361192"/>
    </source>
</evidence>
<keyword evidence="8" id="KW-1185">Reference proteome</keyword>
<dbReference type="InterPro" id="IPR017853">
    <property type="entry name" value="GH"/>
</dbReference>